<keyword evidence="4 6" id="KW-0472">Membrane</keyword>
<dbReference type="PROSITE" id="PS51503">
    <property type="entry name" value="HIG1"/>
    <property type="match status" value="1"/>
</dbReference>
<evidence type="ECO:0000259" key="7">
    <source>
        <dbReference type="PROSITE" id="PS51503"/>
    </source>
</evidence>
<comment type="caution">
    <text evidence="8">The sequence shown here is derived from an EMBL/GenBank/DDBJ whole genome shotgun (WGS) entry which is preliminary data.</text>
</comment>
<evidence type="ECO:0000256" key="4">
    <source>
        <dbReference type="ARBA" id="ARBA00023136"/>
    </source>
</evidence>
<dbReference type="InterPro" id="IPR040153">
    <property type="entry name" value="Rcf2"/>
</dbReference>
<evidence type="ECO:0000256" key="2">
    <source>
        <dbReference type="ARBA" id="ARBA00022692"/>
    </source>
</evidence>
<dbReference type="AlphaFoldDB" id="A0A0J9XAC5"/>
<evidence type="ECO:0000313" key="8">
    <source>
        <dbReference type="EMBL" id="CDO54210.1"/>
    </source>
</evidence>
<dbReference type="GO" id="GO:0033617">
    <property type="term" value="P:mitochondrial respiratory chain complex IV assembly"/>
    <property type="evidence" value="ECO:0007669"/>
    <property type="project" value="TreeGrafter"/>
</dbReference>
<dbReference type="EMBL" id="CCBN010000007">
    <property type="protein sequence ID" value="CDO54210.1"/>
    <property type="molecule type" value="Genomic_DNA"/>
</dbReference>
<dbReference type="STRING" id="1173061.A0A0J9XAC5"/>
<keyword evidence="3 6" id="KW-1133">Transmembrane helix</keyword>
<feature type="transmembrane region" description="Helical" evidence="6">
    <location>
        <begin position="115"/>
        <end position="133"/>
    </location>
</feature>
<evidence type="ECO:0000256" key="5">
    <source>
        <dbReference type="SAM" id="MobiDB-lite"/>
    </source>
</evidence>
<protein>
    <recommendedName>
        <fullName evidence="7">HIG1 domain-containing protein</fullName>
    </recommendedName>
</protein>
<evidence type="ECO:0000313" key="9">
    <source>
        <dbReference type="Proteomes" id="UP000242525"/>
    </source>
</evidence>
<feature type="transmembrane region" description="Helical" evidence="6">
    <location>
        <begin position="12"/>
        <end position="38"/>
    </location>
</feature>
<keyword evidence="9" id="KW-1185">Reference proteome</keyword>
<feature type="domain" description="HIG1" evidence="7">
    <location>
        <begin position="87"/>
        <end position="178"/>
    </location>
</feature>
<accession>A0A0J9XAC5</accession>
<dbReference type="Pfam" id="PF04588">
    <property type="entry name" value="HIG_1_N"/>
    <property type="match status" value="1"/>
</dbReference>
<evidence type="ECO:0000256" key="3">
    <source>
        <dbReference type="ARBA" id="ARBA00022989"/>
    </source>
</evidence>
<keyword evidence="2 6" id="KW-0812">Transmembrane</keyword>
<proteinExistence type="predicted"/>
<dbReference type="PANTHER" id="PTHR28018:SF3">
    <property type="entry name" value="RESPIRATORY SUPERCOMPLEX FACTOR 2, MITOCHONDRIAL"/>
    <property type="match status" value="1"/>
</dbReference>
<comment type="subcellular location">
    <subcellularLocation>
        <location evidence="1">Mitochondrion</location>
    </subcellularLocation>
</comment>
<organism evidence="8 9">
    <name type="scientific">Geotrichum candidum</name>
    <name type="common">Oospora lactis</name>
    <name type="synonym">Dipodascus geotrichum</name>
    <dbReference type="NCBI Taxonomy" id="1173061"/>
    <lineage>
        <taxon>Eukaryota</taxon>
        <taxon>Fungi</taxon>
        <taxon>Dikarya</taxon>
        <taxon>Ascomycota</taxon>
        <taxon>Saccharomycotina</taxon>
        <taxon>Dipodascomycetes</taxon>
        <taxon>Dipodascales</taxon>
        <taxon>Dipodascaceae</taxon>
        <taxon>Geotrichum</taxon>
    </lineage>
</organism>
<dbReference type="PANTHER" id="PTHR28018">
    <property type="entry name" value="RESPIRATORY SUPERCOMPLEX FACTOR 2, MITOCHONDRIAL"/>
    <property type="match status" value="1"/>
</dbReference>
<dbReference type="GO" id="GO:0005739">
    <property type="term" value="C:mitochondrion"/>
    <property type="evidence" value="ECO:0007669"/>
    <property type="project" value="UniProtKB-SubCell"/>
</dbReference>
<name>A0A0J9XAC5_GEOCN</name>
<sequence>MKLASKDEVRDYTTAIVIGGLKGAAVGTGISIGLRYWVQRHSALYRSMTPTFKTFFFLVPVLGCGITTTEWASLKFDMDTYDFGEGDKKVQEERKKFEQLPLMERIKISANKHKYKIIVGTWAASLGGSFWWVNRDKYMSSSQKLVQARMYAQALTVVILLGSMLMSVNSMQNSKAQDESWKIIAAEEEEREKAAGEPTRLQHIPAHKHEGKKD</sequence>
<dbReference type="InterPro" id="IPR007667">
    <property type="entry name" value="Hypoxia_induced_domain"/>
</dbReference>
<dbReference type="OrthoDB" id="1915122at2759"/>
<reference evidence="8" key="1">
    <citation type="submission" date="2014-03" db="EMBL/GenBank/DDBJ databases">
        <authorList>
            <person name="Casaregola S."/>
        </authorList>
    </citation>
    <scope>NUCLEOTIDE SEQUENCE [LARGE SCALE GENOMIC DNA]</scope>
    <source>
        <strain evidence="8">CLIB 918</strain>
    </source>
</reference>
<evidence type="ECO:0000256" key="6">
    <source>
        <dbReference type="SAM" id="Phobius"/>
    </source>
</evidence>
<gene>
    <name evidence="8" type="ORF">BN980_GECA07s00879g</name>
</gene>
<feature type="region of interest" description="Disordered" evidence="5">
    <location>
        <begin position="187"/>
        <end position="214"/>
    </location>
</feature>
<feature type="transmembrane region" description="Helical" evidence="6">
    <location>
        <begin position="148"/>
        <end position="168"/>
    </location>
</feature>
<evidence type="ECO:0000256" key="1">
    <source>
        <dbReference type="ARBA" id="ARBA00004173"/>
    </source>
</evidence>
<dbReference type="Proteomes" id="UP000242525">
    <property type="component" value="Unassembled WGS sequence"/>
</dbReference>